<organism evidence="1 2">
    <name type="scientific">Luteibaculum oceani</name>
    <dbReference type="NCBI Taxonomy" id="1294296"/>
    <lineage>
        <taxon>Bacteria</taxon>
        <taxon>Pseudomonadati</taxon>
        <taxon>Bacteroidota</taxon>
        <taxon>Flavobacteriia</taxon>
        <taxon>Flavobacteriales</taxon>
        <taxon>Luteibaculaceae</taxon>
        <taxon>Luteibaculum</taxon>
    </lineage>
</organism>
<sequence>MEYNVNLVRSTYNSLEAEEILMELIGHKINFLNQKLFGENIRGKGENTVHYKRRIQELKEEKKTIGILLKSLYGKGIQFKMACNIEIQVIDPREGREQDALVTNEQLKQ</sequence>
<reference evidence="1 2" key="1">
    <citation type="submission" date="2019-08" db="EMBL/GenBank/DDBJ databases">
        <title>Genome of Luteibaculum oceani JCM 18817.</title>
        <authorList>
            <person name="Bowman J.P."/>
        </authorList>
    </citation>
    <scope>NUCLEOTIDE SEQUENCE [LARGE SCALE GENOMIC DNA]</scope>
    <source>
        <strain evidence="1 2">JCM 18817</strain>
    </source>
</reference>
<dbReference type="Proteomes" id="UP000321168">
    <property type="component" value="Unassembled WGS sequence"/>
</dbReference>
<evidence type="ECO:0000313" key="1">
    <source>
        <dbReference type="EMBL" id="TXC78692.1"/>
    </source>
</evidence>
<dbReference type="RefSeq" id="WP_147014719.1">
    <property type="nucleotide sequence ID" value="NZ_VORB01000006.1"/>
</dbReference>
<accession>A0A5C6UZ42</accession>
<dbReference type="AlphaFoldDB" id="A0A5C6UZ42"/>
<protein>
    <submittedName>
        <fullName evidence="1">Uncharacterized protein</fullName>
    </submittedName>
</protein>
<comment type="caution">
    <text evidence="1">The sequence shown here is derived from an EMBL/GenBank/DDBJ whole genome shotgun (WGS) entry which is preliminary data.</text>
</comment>
<keyword evidence="2" id="KW-1185">Reference proteome</keyword>
<proteinExistence type="predicted"/>
<gene>
    <name evidence="1" type="ORF">FRX97_08210</name>
</gene>
<name>A0A5C6UZ42_9FLAO</name>
<dbReference type="EMBL" id="VORB01000006">
    <property type="protein sequence ID" value="TXC78692.1"/>
    <property type="molecule type" value="Genomic_DNA"/>
</dbReference>
<evidence type="ECO:0000313" key="2">
    <source>
        <dbReference type="Proteomes" id="UP000321168"/>
    </source>
</evidence>